<dbReference type="EMBL" id="CP061800">
    <property type="protein sequence ID" value="QTA93850.1"/>
    <property type="molecule type" value="Genomic_DNA"/>
</dbReference>
<proteinExistence type="predicted"/>
<dbReference type="Proteomes" id="UP000663722">
    <property type="component" value="Chromosome"/>
</dbReference>
<organism evidence="1 2">
    <name type="scientific">Desulfonema magnum</name>
    <dbReference type="NCBI Taxonomy" id="45655"/>
    <lineage>
        <taxon>Bacteria</taxon>
        <taxon>Pseudomonadati</taxon>
        <taxon>Thermodesulfobacteriota</taxon>
        <taxon>Desulfobacteria</taxon>
        <taxon>Desulfobacterales</taxon>
        <taxon>Desulfococcaceae</taxon>
        <taxon>Desulfonema</taxon>
    </lineage>
</organism>
<evidence type="ECO:0000313" key="2">
    <source>
        <dbReference type="Proteomes" id="UP000663722"/>
    </source>
</evidence>
<name>A0A975C0E4_9BACT</name>
<dbReference type="AlphaFoldDB" id="A0A975C0E4"/>
<accession>A0A975C0E4</accession>
<sequence>MKAGMHCLFISGCRQKWIPAFAGMTEKKDDRVIRTVLPIQTSPFLF</sequence>
<keyword evidence="2" id="KW-1185">Reference proteome</keyword>
<reference evidence="1" key="1">
    <citation type="journal article" date="2021" name="Microb. Physiol.">
        <title>Proteogenomic Insights into the Physiology of Marine, Sulfate-Reducing, Filamentous Desulfonema limicola and Desulfonema magnum.</title>
        <authorList>
            <person name="Schnaars V."/>
            <person name="Wohlbrand L."/>
            <person name="Scheve S."/>
            <person name="Hinrichs C."/>
            <person name="Reinhardt R."/>
            <person name="Rabus R."/>
        </authorList>
    </citation>
    <scope>NUCLEOTIDE SEQUENCE</scope>
    <source>
        <strain evidence="1">4be13</strain>
    </source>
</reference>
<protein>
    <submittedName>
        <fullName evidence="1">Uncharacterized protein</fullName>
    </submittedName>
</protein>
<gene>
    <name evidence="1" type="ORF">dnm_099580</name>
</gene>
<evidence type="ECO:0000313" key="1">
    <source>
        <dbReference type="EMBL" id="QTA93850.1"/>
    </source>
</evidence>
<dbReference type="KEGG" id="dmm:dnm_099580"/>